<protein>
    <submittedName>
        <fullName evidence="1">Uncharacterized protein</fullName>
    </submittedName>
</protein>
<name>A0A8T2ANJ8_9BRAS</name>
<evidence type="ECO:0000313" key="1">
    <source>
        <dbReference type="EMBL" id="KAG7576120.1"/>
    </source>
</evidence>
<proteinExistence type="predicted"/>
<reference evidence="1 2" key="1">
    <citation type="submission" date="2020-12" db="EMBL/GenBank/DDBJ databases">
        <title>Concerted genomic and epigenomic changes stabilize Arabidopsis allopolyploids.</title>
        <authorList>
            <person name="Chen Z."/>
        </authorList>
    </citation>
    <scope>NUCLEOTIDE SEQUENCE [LARGE SCALE GENOMIC DNA]</scope>
    <source>
        <strain evidence="1">Allo738</strain>
        <tissue evidence="1">Leaf</tissue>
    </source>
</reference>
<dbReference type="Proteomes" id="UP000694240">
    <property type="component" value="Chromosome 8"/>
</dbReference>
<gene>
    <name evidence="1" type="ORF">ISN45_Aa03g005480</name>
</gene>
<keyword evidence="2" id="KW-1185">Reference proteome</keyword>
<accession>A0A8T2ANJ8</accession>
<sequence>MIPLTLSSPSLNRLVLFTSRYSHSPFLRNFNSLPLIHRKFKPLFGVRCHASSSSSSSFTAKSSKEIRKAQTKVVIDEKLTAIRRLFADPDVGIDAYIIPSQDAHQVLFFKPLLTCISL</sequence>
<comment type="caution">
    <text evidence="1">The sequence shown here is derived from an EMBL/GenBank/DDBJ whole genome shotgun (WGS) entry which is preliminary data.</text>
</comment>
<dbReference type="AlphaFoldDB" id="A0A8T2ANJ8"/>
<evidence type="ECO:0000313" key="2">
    <source>
        <dbReference type="Proteomes" id="UP000694240"/>
    </source>
</evidence>
<dbReference type="EMBL" id="JAEFBK010000008">
    <property type="protein sequence ID" value="KAG7576120.1"/>
    <property type="molecule type" value="Genomic_DNA"/>
</dbReference>
<organism evidence="1 2">
    <name type="scientific">Arabidopsis thaliana x Arabidopsis arenosa</name>
    <dbReference type="NCBI Taxonomy" id="1240361"/>
    <lineage>
        <taxon>Eukaryota</taxon>
        <taxon>Viridiplantae</taxon>
        <taxon>Streptophyta</taxon>
        <taxon>Embryophyta</taxon>
        <taxon>Tracheophyta</taxon>
        <taxon>Spermatophyta</taxon>
        <taxon>Magnoliopsida</taxon>
        <taxon>eudicotyledons</taxon>
        <taxon>Gunneridae</taxon>
        <taxon>Pentapetalae</taxon>
        <taxon>rosids</taxon>
        <taxon>malvids</taxon>
        <taxon>Brassicales</taxon>
        <taxon>Brassicaceae</taxon>
        <taxon>Camelineae</taxon>
        <taxon>Arabidopsis</taxon>
    </lineage>
</organism>